<feature type="transmembrane region" description="Helical" evidence="1">
    <location>
        <begin position="90"/>
        <end position="116"/>
    </location>
</feature>
<keyword evidence="1" id="KW-0812">Transmembrane</keyword>
<comment type="caution">
    <text evidence="2">The sequence shown here is derived from an EMBL/GenBank/DDBJ whole genome shotgun (WGS) entry which is preliminary data.</text>
</comment>
<keyword evidence="1" id="KW-1133">Transmembrane helix</keyword>
<proteinExistence type="predicted"/>
<dbReference type="RefSeq" id="WP_251777187.1">
    <property type="nucleotide sequence ID" value="NZ_JAMKFE010000003.1"/>
</dbReference>
<evidence type="ECO:0000313" key="2">
    <source>
        <dbReference type="EMBL" id="MCM5678995.1"/>
    </source>
</evidence>
<keyword evidence="3" id="KW-1185">Reference proteome</keyword>
<feature type="transmembrane region" description="Helical" evidence="1">
    <location>
        <begin position="12"/>
        <end position="45"/>
    </location>
</feature>
<dbReference type="PANTHER" id="PTHR39165">
    <property type="entry name" value="IG HYPOTHETICAL 17883"/>
    <property type="match status" value="1"/>
</dbReference>
<name>A0ABT0YJT3_9BURK</name>
<dbReference type="Pfam" id="PF04306">
    <property type="entry name" value="DUF456"/>
    <property type="match status" value="1"/>
</dbReference>
<dbReference type="EMBL" id="JAMKFE010000003">
    <property type="protein sequence ID" value="MCM5678995.1"/>
    <property type="molecule type" value="Genomic_DNA"/>
</dbReference>
<evidence type="ECO:0000256" key="1">
    <source>
        <dbReference type="SAM" id="Phobius"/>
    </source>
</evidence>
<accession>A0ABT0YJT3</accession>
<keyword evidence="1" id="KW-0472">Membrane</keyword>
<reference evidence="2" key="1">
    <citation type="submission" date="2022-05" db="EMBL/GenBank/DDBJ databases">
        <title>Schlegelella sp. nov., isolated from mangrove soil.</title>
        <authorList>
            <person name="Liu Y."/>
            <person name="Ge X."/>
            <person name="Liu W."/>
        </authorList>
    </citation>
    <scope>NUCLEOTIDE SEQUENCE</scope>
    <source>
        <strain evidence="2">S2-27</strain>
    </source>
</reference>
<gene>
    <name evidence="2" type="ORF">M8A51_05555</name>
</gene>
<dbReference type="InterPro" id="IPR007403">
    <property type="entry name" value="DUF456"/>
</dbReference>
<organism evidence="2 3">
    <name type="scientific">Caldimonas mangrovi</name>
    <dbReference type="NCBI Taxonomy" id="2944811"/>
    <lineage>
        <taxon>Bacteria</taxon>
        <taxon>Pseudomonadati</taxon>
        <taxon>Pseudomonadota</taxon>
        <taxon>Betaproteobacteria</taxon>
        <taxon>Burkholderiales</taxon>
        <taxon>Sphaerotilaceae</taxon>
        <taxon>Caldimonas</taxon>
    </lineage>
</organism>
<dbReference type="PANTHER" id="PTHR39165:SF1">
    <property type="entry name" value="DUF456 DOMAIN-CONTAINING PROTEIN"/>
    <property type="match status" value="1"/>
</dbReference>
<evidence type="ECO:0000313" key="3">
    <source>
        <dbReference type="Proteomes" id="UP001165541"/>
    </source>
</evidence>
<dbReference type="Proteomes" id="UP001165541">
    <property type="component" value="Unassembled WGS sequence"/>
</dbReference>
<protein>
    <submittedName>
        <fullName evidence="2">DUF456 domain-containing protein</fullName>
    </submittedName>
</protein>
<feature type="transmembrane region" description="Helical" evidence="1">
    <location>
        <begin position="137"/>
        <end position="167"/>
    </location>
</feature>
<sequence length="168" mass="17428">MTELGLVAPPAVWWVLALMLMGLGVLGTVLPALPGTVLVLAGIVIAAWIDGFVRVSGWTVGAIAVLAVIAWAADYVAALLGARKAGASPLALAGAAIGTLLGVFTGFIGLLFMPLAGAMAGEYWARRDARRATQVGLATWIGLLVATVVKVVLAFVMIGVFFVAWLWW</sequence>
<feature type="transmembrane region" description="Helical" evidence="1">
    <location>
        <begin position="57"/>
        <end position="78"/>
    </location>
</feature>